<dbReference type="InterPro" id="IPR004101">
    <property type="entry name" value="Mur_ligase_C"/>
</dbReference>
<keyword evidence="6" id="KW-0133">Cell shape</keyword>
<keyword evidence="8" id="KW-0131">Cell cycle</keyword>
<feature type="domain" description="Mur ligase C-terminal" evidence="12">
    <location>
        <begin position="317"/>
        <end position="440"/>
    </location>
</feature>
<keyword evidence="7" id="KW-0573">Peptidoglycan synthesis</keyword>
<evidence type="ECO:0000256" key="1">
    <source>
        <dbReference type="ARBA" id="ARBA00022490"/>
    </source>
</evidence>
<dbReference type="GO" id="GO:0009252">
    <property type="term" value="P:peptidoglycan biosynthetic process"/>
    <property type="evidence" value="ECO:0007669"/>
    <property type="project" value="UniProtKB-KW"/>
</dbReference>
<feature type="domain" description="Mur ligase central" evidence="13">
    <location>
        <begin position="110"/>
        <end position="294"/>
    </location>
</feature>
<dbReference type="GO" id="GO:0047480">
    <property type="term" value="F:UDP-N-acetylmuramoyl-tripeptide-D-alanyl-D-alanine ligase activity"/>
    <property type="evidence" value="ECO:0007669"/>
    <property type="project" value="InterPro"/>
</dbReference>
<keyword evidence="1" id="KW-0963">Cytoplasm</keyword>
<dbReference type="SUPFAM" id="SSF53623">
    <property type="entry name" value="MurD-like peptide ligases, catalytic domain"/>
    <property type="match status" value="1"/>
</dbReference>
<evidence type="ECO:0000256" key="2">
    <source>
        <dbReference type="ARBA" id="ARBA00022598"/>
    </source>
</evidence>
<evidence type="ECO:0000256" key="4">
    <source>
        <dbReference type="ARBA" id="ARBA00022741"/>
    </source>
</evidence>
<dbReference type="InterPro" id="IPR035911">
    <property type="entry name" value="MurE/MurF_N"/>
</dbReference>
<feature type="domain" description="Mur ligase N-terminal catalytic" evidence="11">
    <location>
        <begin position="23"/>
        <end position="97"/>
    </location>
</feature>
<evidence type="ECO:0000259" key="11">
    <source>
        <dbReference type="Pfam" id="PF01225"/>
    </source>
</evidence>
<dbReference type="Gene3D" id="3.40.1190.10">
    <property type="entry name" value="Mur-like, catalytic domain"/>
    <property type="match status" value="1"/>
</dbReference>
<keyword evidence="5" id="KW-0067">ATP-binding</keyword>
<evidence type="ECO:0000313" key="14">
    <source>
        <dbReference type="EMBL" id="GER92547.1"/>
    </source>
</evidence>
<dbReference type="Pfam" id="PF01225">
    <property type="entry name" value="Mur_ligase"/>
    <property type="match status" value="1"/>
</dbReference>
<dbReference type="GO" id="GO:0051301">
    <property type="term" value="P:cell division"/>
    <property type="evidence" value="ECO:0007669"/>
    <property type="project" value="UniProtKB-KW"/>
</dbReference>
<accession>A0A5J4L1B1</accession>
<dbReference type="GO" id="GO:0071555">
    <property type="term" value="P:cell wall organization"/>
    <property type="evidence" value="ECO:0007669"/>
    <property type="project" value="UniProtKB-KW"/>
</dbReference>
<name>A0A5J4L1B1_9ZZZZ</name>
<dbReference type="GO" id="GO:0005524">
    <property type="term" value="F:ATP binding"/>
    <property type="evidence" value="ECO:0007669"/>
    <property type="project" value="UniProtKB-KW"/>
</dbReference>
<organism evidence="14">
    <name type="scientific">hot springs metagenome</name>
    <dbReference type="NCBI Taxonomy" id="433727"/>
    <lineage>
        <taxon>unclassified sequences</taxon>
        <taxon>metagenomes</taxon>
        <taxon>ecological metagenomes</taxon>
    </lineage>
</organism>
<dbReference type="AlphaFoldDB" id="A0A5J4L1B1"/>
<dbReference type="EMBL" id="BLAB01000001">
    <property type="protein sequence ID" value="GER92547.1"/>
    <property type="molecule type" value="Genomic_DNA"/>
</dbReference>
<dbReference type="Gene3D" id="3.40.1390.10">
    <property type="entry name" value="MurE/MurF, N-terminal domain"/>
    <property type="match status" value="1"/>
</dbReference>
<keyword evidence="9" id="KW-0961">Cell wall biogenesis/degradation</keyword>
<dbReference type="Pfam" id="PF02875">
    <property type="entry name" value="Mur_ligase_C"/>
    <property type="match status" value="1"/>
</dbReference>
<dbReference type="InterPro" id="IPR036565">
    <property type="entry name" value="Mur-like_cat_sf"/>
</dbReference>
<dbReference type="InterPro" id="IPR005863">
    <property type="entry name" value="UDP-N-AcMur_synth"/>
</dbReference>
<evidence type="ECO:0000256" key="8">
    <source>
        <dbReference type="ARBA" id="ARBA00023306"/>
    </source>
</evidence>
<dbReference type="SUPFAM" id="SSF63418">
    <property type="entry name" value="MurE/MurF N-terminal domain"/>
    <property type="match status" value="1"/>
</dbReference>
<keyword evidence="3" id="KW-0132">Cell division</keyword>
<evidence type="ECO:0000256" key="6">
    <source>
        <dbReference type="ARBA" id="ARBA00022960"/>
    </source>
</evidence>
<evidence type="ECO:0000256" key="10">
    <source>
        <dbReference type="ARBA" id="ARBA00031461"/>
    </source>
</evidence>
<dbReference type="InterPro" id="IPR000713">
    <property type="entry name" value="Mur_ligase_N"/>
</dbReference>
<protein>
    <recommendedName>
        <fullName evidence="10">UDP-MurNAc-pentapeptide synthetase</fullName>
    </recommendedName>
</protein>
<keyword evidence="2 14" id="KW-0436">Ligase</keyword>
<dbReference type="InterPro" id="IPR051046">
    <property type="entry name" value="MurCDEF_CellWall_CoF430Synth"/>
</dbReference>
<dbReference type="Pfam" id="PF08245">
    <property type="entry name" value="Mur_ligase_M"/>
    <property type="match status" value="1"/>
</dbReference>
<dbReference type="HAMAP" id="MF_02019">
    <property type="entry name" value="MurF"/>
    <property type="match status" value="1"/>
</dbReference>
<sequence>MLNIGDIIKATGGSIVVKGDAEFTGISIDSRTIKDGELFIALKGDRFDGHNFTMDALKSGAGAIVSNLQFIAQDVVANNRTIILVDNTLLALHNLARYMRKKFKGHVIGVVGSNGKTTTKELISSILSIRLNVLKTSGNLNNHIGMPLSIMRMNKNTHIMVLEMGTNMPGDVDELCSIALPDIGVITNIGYEHLQGFGSLHKVRDAELEIAPFVKKLVVNADDLFLMEGVVKKFKGEIITFAIDVEGADITVRDIVFSDEYTKFLLCAKSECIDINLKIHGRFNIYNSIAAASTAYAVGFNLQEIKNGLESFEGVNMRFEIKKARGVTFLNDVYNANPSSMQEAINELVRLINSGKYRRAIAVLGDMLELGDYGVSEHKKLGQRLSVIPVDTFIGVGPLMSFAVSEFVGKGISVDTSDDAGIKLGEIIQEGDIVLIKGSRGMRMERVIAAVKDSEEAIGLLQQNRS</sequence>
<comment type="caution">
    <text evidence="14">The sequence shown here is derived from an EMBL/GenBank/DDBJ whole genome shotgun (WGS) entry which is preliminary data.</text>
</comment>
<dbReference type="SUPFAM" id="SSF53244">
    <property type="entry name" value="MurD-like peptide ligases, peptide-binding domain"/>
    <property type="match status" value="1"/>
</dbReference>
<keyword evidence="4" id="KW-0547">Nucleotide-binding</keyword>
<dbReference type="PANTHER" id="PTHR43024">
    <property type="entry name" value="UDP-N-ACETYLMURAMOYL-TRIPEPTIDE--D-ALANYL-D-ALANINE LIGASE"/>
    <property type="match status" value="1"/>
</dbReference>
<dbReference type="PANTHER" id="PTHR43024:SF1">
    <property type="entry name" value="UDP-N-ACETYLMURAMOYL-TRIPEPTIDE--D-ALANYL-D-ALANINE LIGASE"/>
    <property type="match status" value="1"/>
</dbReference>
<evidence type="ECO:0000256" key="3">
    <source>
        <dbReference type="ARBA" id="ARBA00022618"/>
    </source>
</evidence>
<evidence type="ECO:0000256" key="9">
    <source>
        <dbReference type="ARBA" id="ARBA00023316"/>
    </source>
</evidence>
<dbReference type="Gene3D" id="3.90.190.20">
    <property type="entry name" value="Mur ligase, C-terminal domain"/>
    <property type="match status" value="1"/>
</dbReference>
<gene>
    <name evidence="14" type="ORF">A45J_0263</name>
</gene>
<evidence type="ECO:0000256" key="5">
    <source>
        <dbReference type="ARBA" id="ARBA00022840"/>
    </source>
</evidence>
<dbReference type="InterPro" id="IPR036615">
    <property type="entry name" value="Mur_ligase_C_dom_sf"/>
</dbReference>
<evidence type="ECO:0000259" key="13">
    <source>
        <dbReference type="Pfam" id="PF08245"/>
    </source>
</evidence>
<reference evidence="14" key="1">
    <citation type="submission" date="2019-10" db="EMBL/GenBank/DDBJ databases">
        <title>Metagenomic sequencing of thiosulfate-disproportionating enrichment culture.</title>
        <authorList>
            <person name="Umezawa K."/>
            <person name="Kojima H."/>
            <person name="Fukui M."/>
        </authorList>
    </citation>
    <scope>NUCLEOTIDE SEQUENCE</scope>
    <source>
        <strain evidence="14">45J</strain>
    </source>
</reference>
<proteinExistence type="inferred from homology"/>
<dbReference type="GO" id="GO:0008360">
    <property type="term" value="P:regulation of cell shape"/>
    <property type="evidence" value="ECO:0007669"/>
    <property type="project" value="UniProtKB-KW"/>
</dbReference>
<evidence type="ECO:0000256" key="7">
    <source>
        <dbReference type="ARBA" id="ARBA00022984"/>
    </source>
</evidence>
<evidence type="ECO:0000259" key="12">
    <source>
        <dbReference type="Pfam" id="PF02875"/>
    </source>
</evidence>
<dbReference type="InterPro" id="IPR013221">
    <property type="entry name" value="Mur_ligase_cen"/>
</dbReference>
<dbReference type="NCBIfam" id="TIGR01143">
    <property type="entry name" value="murF"/>
    <property type="match status" value="1"/>
</dbReference>